<sequence length="125" mass="13962">MNMKTPKKPCETFVKEITTSKSLMLILTLDYLEQDLLAKQAMAVVLATNVAGMANNTPRLNEGTPMDLDVVASDAAFTYTLFRKECIARGICQRCGEIFDFDHVQLRGCPYPESDFMNFGAEPSR</sequence>
<reference evidence="2" key="1">
    <citation type="submission" date="2014-03" db="EMBL/GenBank/DDBJ databases">
        <title>The Genome Sequence of Puccinia striiformis f. sp. tritici PST-78.</title>
        <authorList>
            <consortium name="The Broad Institute Genome Sequencing Platform"/>
            <person name="Cuomo C."/>
            <person name="Hulbert S."/>
            <person name="Chen X."/>
            <person name="Walker B."/>
            <person name="Young S.K."/>
            <person name="Zeng Q."/>
            <person name="Gargeya S."/>
            <person name="Fitzgerald M."/>
            <person name="Haas B."/>
            <person name="Abouelleil A."/>
            <person name="Alvarado L."/>
            <person name="Arachchi H.M."/>
            <person name="Berlin A.M."/>
            <person name="Chapman S.B."/>
            <person name="Goldberg J."/>
            <person name="Griggs A."/>
            <person name="Gujja S."/>
            <person name="Hansen M."/>
            <person name="Howarth C."/>
            <person name="Imamovic A."/>
            <person name="Larimer J."/>
            <person name="McCowan C."/>
            <person name="Montmayeur A."/>
            <person name="Murphy C."/>
            <person name="Neiman D."/>
            <person name="Pearson M."/>
            <person name="Priest M."/>
            <person name="Roberts A."/>
            <person name="Saif S."/>
            <person name="Shea T."/>
            <person name="Sisk P."/>
            <person name="Sykes S."/>
            <person name="Wortman J."/>
            <person name="Nusbaum C."/>
            <person name="Birren B."/>
        </authorList>
    </citation>
    <scope>NUCLEOTIDE SEQUENCE [LARGE SCALE GENOMIC DNA]</scope>
    <source>
        <strain evidence="2">race PST-78</strain>
    </source>
</reference>
<organism evidence="1 2">
    <name type="scientific">Puccinia striiformis f. sp. tritici PST-78</name>
    <dbReference type="NCBI Taxonomy" id="1165861"/>
    <lineage>
        <taxon>Eukaryota</taxon>
        <taxon>Fungi</taxon>
        <taxon>Dikarya</taxon>
        <taxon>Basidiomycota</taxon>
        <taxon>Pucciniomycotina</taxon>
        <taxon>Pucciniomycetes</taxon>
        <taxon>Pucciniales</taxon>
        <taxon>Pucciniaceae</taxon>
        <taxon>Puccinia</taxon>
    </lineage>
</organism>
<proteinExistence type="predicted"/>
<comment type="caution">
    <text evidence="1">The sequence shown here is derived from an EMBL/GenBank/DDBJ whole genome shotgun (WGS) entry which is preliminary data.</text>
</comment>
<gene>
    <name evidence="1" type="ORF">PSTG_16022</name>
</gene>
<dbReference type="OrthoDB" id="10591965at2759"/>
<dbReference type="Proteomes" id="UP000054564">
    <property type="component" value="Unassembled WGS sequence"/>
</dbReference>
<name>A0A0L0UU32_9BASI</name>
<evidence type="ECO:0000313" key="1">
    <source>
        <dbReference type="EMBL" id="KNE90530.1"/>
    </source>
</evidence>
<dbReference type="AlphaFoldDB" id="A0A0L0UU32"/>
<dbReference type="EMBL" id="AJIL01000252">
    <property type="protein sequence ID" value="KNE90530.1"/>
    <property type="molecule type" value="Genomic_DNA"/>
</dbReference>
<accession>A0A0L0UU32</accession>
<protein>
    <submittedName>
        <fullName evidence="1">Uncharacterized protein</fullName>
    </submittedName>
</protein>
<keyword evidence="2" id="KW-1185">Reference proteome</keyword>
<evidence type="ECO:0000313" key="2">
    <source>
        <dbReference type="Proteomes" id="UP000054564"/>
    </source>
</evidence>